<dbReference type="EMBL" id="PQIB02000004">
    <property type="protein sequence ID" value="RLN23382.1"/>
    <property type="molecule type" value="Genomic_DNA"/>
</dbReference>
<name>A0A3L6SL72_PANMI</name>
<dbReference type="AlphaFoldDB" id="A0A3L6SL72"/>
<dbReference type="Proteomes" id="UP000275267">
    <property type="component" value="Unassembled WGS sequence"/>
</dbReference>
<dbReference type="InterPro" id="IPR012340">
    <property type="entry name" value="NA-bd_OB-fold"/>
</dbReference>
<protein>
    <submittedName>
        <fullName evidence="1">Uncharacterized protein</fullName>
    </submittedName>
</protein>
<keyword evidence="2" id="KW-1185">Reference proteome</keyword>
<reference evidence="2" key="1">
    <citation type="journal article" date="2019" name="Nat. Commun.">
        <title>The genome of broomcorn millet.</title>
        <authorList>
            <person name="Zou C."/>
            <person name="Miki D."/>
            <person name="Li D."/>
            <person name="Tang Q."/>
            <person name="Xiao L."/>
            <person name="Rajput S."/>
            <person name="Deng P."/>
            <person name="Jia W."/>
            <person name="Huang R."/>
            <person name="Zhang M."/>
            <person name="Sun Y."/>
            <person name="Hu J."/>
            <person name="Fu X."/>
            <person name="Schnable P.S."/>
            <person name="Li F."/>
            <person name="Zhang H."/>
            <person name="Feng B."/>
            <person name="Zhu X."/>
            <person name="Liu R."/>
            <person name="Schnable J.C."/>
            <person name="Zhu J.-K."/>
            <person name="Zhang H."/>
        </authorList>
    </citation>
    <scope>NUCLEOTIDE SEQUENCE [LARGE SCALE GENOMIC DNA]</scope>
</reference>
<sequence>MSPTLGISTTRNKMHVTIKQLLECAQTLKYKGRLVINSSQVYTVQVCGLLTKLDHDECYSDYMIFDGTGTMEGRAW</sequence>
<accession>A0A3L6SL72</accession>
<proteinExistence type="predicted"/>
<dbReference type="OrthoDB" id="25571at2759"/>
<gene>
    <name evidence="1" type="ORF">C2845_PM07G33100</name>
</gene>
<evidence type="ECO:0000313" key="1">
    <source>
        <dbReference type="EMBL" id="RLN23382.1"/>
    </source>
</evidence>
<evidence type="ECO:0000313" key="2">
    <source>
        <dbReference type="Proteomes" id="UP000275267"/>
    </source>
</evidence>
<dbReference type="Gene3D" id="2.40.50.140">
    <property type="entry name" value="Nucleic acid-binding proteins"/>
    <property type="match status" value="1"/>
</dbReference>
<organism evidence="1 2">
    <name type="scientific">Panicum miliaceum</name>
    <name type="common">Proso millet</name>
    <name type="synonym">Broomcorn millet</name>
    <dbReference type="NCBI Taxonomy" id="4540"/>
    <lineage>
        <taxon>Eukaryota</taxon>
        <taxon>Viridiplantae</taxon>
        <taxon>Streptophyta</taxon>
        <taxon>Embryophyta</taxon>
        <taxon>Tracheophyta</taxon>
        <taxon>Spermatophyta</taxon>
        <taxon>Magnoliopsida</taxon>
        <taxon>Liliopsida</taxon>
        <taxon>Poales</taxon>
        <taxon>Poaceae</taxon>
        <taxon>PACMAD clade</taxon>
        <taxon>Panicoideae</taxon>
        <taxon>Panicodae</taxon>
        <taxon>Paniceae</taxon>
        <taxon>Panicinae</taxon>
        <taxon>Panicum</taxon>
        <taxon>Panicum sect. Panicum</taxon>
    </lineage>
</organism>
<comment type="caution">
    <text evidence="1">The sequence shown here is derived from an EMBL/GenBank/DDBJ whole genome shotgun (WGS) entry which is preliminary data.</text>
</comment>